<dbReference type="AlphaFoldDB" id="A0A0S8JIP8"/>
<proteinExistence type="predicted"/>
<organism evidence="1 2">
    <name type="scientific">candidate division TA06 bacterium SM1_40</name>
    <dbReference type="NCBI Taxonomy" id="1703773"/>
    <lineage>
        <taxon>Bacteria</taxon>
        <taxon>Bacteria division TA06</taxon>
    </lineage>
</organism>
<sequence length="288" mass="31915">MSLRFGDMAVGLRSGIAFGQQEGRTESGPATTFLGQNAMASLVPSMKAMERAWNRTYPEVLNMLHVAWPEEKIIRVAGPGNVGREVKIIRSQMPKSDEVIIRARPILPGGRNALTSILFQLRTMPGEDGTVGTEVSSREFRQSLAEMNLLPPGVDLADRASSRIQTRINLLIGDTVRPSIQPSSSKNHADRLRMENHKLAVGMLKDVILDDAFLMYSPAVRKALLQQLEFHHQFTYGASGHPSQFDDDMDKLESIQLEETLSAMQADLETQEGDYVTTLPEQELLGVE</sequence>
<accession>A0A0S8JIP8</accession>
<name>A0A0S8JIP8_UNCT6</name>
<gene>
    <name evidence="1" type="ORF">AMJ71_06135</name>
</gene>
<dbReference type="PATRIC" id="fig|1703773.3.peg.2016"/>
<dbReference type="EMBL" id="LJVA01000065">
    <property type="protein sequence ID" value="KPL09544.1"/>
    <property type="molecule type" value="Genomic_DNA"/>
</dbReference>
<evidence type="ECO:0000313" key="2">
    <source>
        <dbReference type="Proteomes" id="UP000051035"/>
    </source>
</evidence>
<dbReference type="Proteomes" id="UP000051035">
    <property type="component" value="Unassembled WGS sequence"/>
</dbReference>
<reference evidence="1 2" key="1">
    <citation type="journal article" date="2015" name="Microbiome">
        <title>Genomic resolution of linkages in carbon, nitrogen, and sulfur cycling among widespread estuary sediment bacteria.</title>
        <authorList>
            <person name="Baker B.J."/>
            <person name="Lazar C.S."/>
            <person name="Teske A.P."/>
            <person name="Dick G.J."/>
        </authorList>
    </citation>
    <scope>NUCLEOTIDE SEQUENCE [LARGE SCALE GENOMIC DNA]</scope>
    <source>
        <strain evidence="1">SM1_40</strain>
    </source>
</reference>
<comment type="caution">
    <text evidence="1">The sequence shown here is derived from an EMBL/GenBank/DDBJ whole genome shotgun (WGS) entry which is preliminary data.</text>
</comment>
<evidence type="ECO:0000313" key="1">
    <source>
        <dbReference type="EMBL" id="KPL09544.1"/>
    </source>
</evidence>
<protein>
    <submittedName>
        <fullName evidence="1">Uncharacterized protein</fullName>
    </submittedName>
</protein>